<dbReference type="GO" id="GO:0009007">
    <property type="term" value="F:site-specific DNA-methyltransferase (adenine-specific) activity"/>
    <property type="evidence" value="ECO:0007669"/>
    <property type="project" value="UniProtKB-EC"/>
</dbReference>
<keyword evidence="2" id="KW-0489">Methyltransferase</keyword>
<dbReference type="Pfam" id="PF07669">
    <property type="entry name" value="Eco57I"/>
    <property type="match status" value="1"/>
</dbReference>
<gene>
    <name evidence="8" type="ORF">MYMAC_002790</name>
</gene>
<dbReference type="PROSITE" id="PS00092">
    <property type="entry name" value="N6_MTASE"/>
    <property type="match status" value="1"/>
</dbReference>
<evidence type="ECO:0000256" key="6">
    <source>
        <dbReference type="SAM" id="MobiDB-lite"/>
    </source>
</evidence>
<feature type="compositionally biased region" description="Acidic residues" evidence="6">
    <location>
        <begin position="1316"/>
        <end position="1328"/>
    </location>
</feature>
<dbReference type="NCBIfam" id="NF033455">
    <property type="entry name" value="BREX_6_MTaseX"/>
    <property type="match status" value="1"/>
</dbReference>
<feature type="region of interest" description="Disordered" evidence="6">
    <location>
        <begin position="1297"/>
        <end position="1328"/>
    </location>
</feature>
<dbReference type="InterPro" id="IPR029063">
    <property type="entry name" value="SAM-dependent_MTases_sf"/>
</dbReference>
<dbReference type="InterPro" id="IPR050953">
    <property type="entry name" value="N4_N6_ade-DNA_methylase"/>
</dbReference>
<dbReference type="InterPro" id="IPR002052">
    <property type="entry name" value="DNA_methylase_N6_adenine_CS"/>
</dbReference>
<dbReference type="SUPFAM" id="SSF53335">
    <property type="entry name" value="S-adenosyl-L-methionine-dependent methyltransferases"/>
    <property type="match status" value="1"/>
</dbReference>
<dbReference type="REBASE" id="218143">
    <property type="entry name" value="Mma14697ORF2790P"/>
</dbReference>
<dbReference type="PANTHER" id="PTHR33841:SF1">
    <property type="entry name" value="DNA METHYLTRANSFERASE A"/>
    <property type="match status" value="1"/>
</dbReference>
<feature type="domain" description="Type II methyltransferase M.TaqI-like" evidence="7">
    <location>
        <begin position="381"/>
        <end position="641"/>
    </location>
</feature>
<dbReference type="EC" id="2.1.1.72" evidence="1"/>
<evidence type="ECO:0000259" key="7">
    <source>
        <dbReference type="Pfam" id="PF07669"/>
    </source>
</evidence>
<dbReference type="Proteomes" id="UP000217343">
    <property type="component" value="Chromosome"/>
</dbReference>
<dbReference type="GO" id="GO:0006304">
    <property type="term" value="P:DNA modification"/>
    <property type="evidence" value="ECO:0007669"/>
    <property type="project" value="InterPro"/>
</dbReference>
<proteinExistence type="predicted"/>
<evidence type="ECO:0000256" key="5">
    <source>
        <dbReference type="ARBA" id="ARBA00047942"/>
    </source>
</evidence>
<dbReference type="Gene3D" id="3.40.50.150">
    <property type="entry name" value="Vaccinia Virus protein VP39"/>
    <property type="match status" value="1"/>
</dbReference>
<dbReference type="PANTHER" id="PTHR33841">
    <property type="entry name" value="DNA METHYLTRANSFERASE YEEA-RELATED"/>
    <property type="match status" value="1"/>
</dbReference>
<evidence type="ECO:0000256" key="4">
    <source>
        <dbReference type="ARBA" id="ARBA00022691"/>
    </source>
</evidence>
<dbReference type="KEGG" id="mmas:MYMAC_002790"/>
<dbReference type="InterPro" id="IPR011639">
    <property type="entry name" value="MethylTrfase_TaqI-like_dom"/>
</dbReference>
<evidence type="ECO:0000256" key="3">
    <source>
        <dbReference type="ARBA" id="ARBA00022679"/>
    </source>
</evidence>
<name>A0A250JUN0_9BACT</name>
<organism evidence="8 9">
    <name type="scientific">Corallococcus macrosporus DSM 14697</name>
    <dbReference type="NCBI Taxonomy" id="1189310"/>
    <lineage>
        <taxon>Bacteria</taxon>
        <taxon>Pseudomonadati</taxon>
        <taxon>Myxococcota</taxon>
        <taxon>Myxococcia</taxon>
        <taxon>Myxococcales</taxon>
        <taxon>Cystobacterineae</taxon>
        <taxon>Myxococcaceae</taxon>
        <taxon>Corallococcus</taxon>
    </lineage>
</organism>
<keyword evidence="9" id="KW-1185">Reference proteome</keyword>
<keyword evidence="4" id="KW-0949">S-adenosyl-L-methionine</keyword>
<accession>A0A250JUN0</accession>
<sequence>MSPEMSSNRLTPDSKAKLRKTVRELRESLILDFEESAKQRYLLSVPFAKARGSLSADRWERRRRLETALAERAAEEGGTKEARERAFRNAVKEAGATLLNRLVLIRHLEALGLSKPAVVTGGWKSPGYAQFREFAATLCEDDTQGYGVLLQLLFDELATALPGLFGDVGLTALFPTPPATLRRLIEALDEVPAEAWRDDMTLGWVYQYWNDPDREALDAKLHDRGKLEPHEIASKTQMFTERYMVEWLLQNSLGSTWLAICRKNSWTPDVESHGVRAALEERRADWRQKRDAGEVEPDALMPIEGVLEEMWKYYVPQPLPQEVVTHAPASIRELKLLDPACGSGHFLVVAFDQLTELYREEARHRGESWSDRQIAEWILENNLHGVDIDPRAVQIAAAALFLKARALAKNAAPAQVNLVAPALRLSSLDRNDPALVKLEADIRLETNIPPELTRQIIEALKGVDHLGTLLKVGDAVDKAIAAHEGEFARATKQRDFFETPDTQTITPIKKADAKKLILDRLSGFLAAHAGEEDIGLRLRGQQLTAGLRFASIVRESKYHLVVGNPPYQGTPRMKDASYVARHYPRGKADLYTAFLERSLELCCPGGASAMVTMRNWMFLSQYSALRAWLLAQYDLRLVADLGTGAFSSRSMDDVISAVMVVIRKCARFVPSIAVQAAPRNDPTRDAGKPARRRAALIACDAQQDFNTLDFESIIGKPIVYDWSHDFLKEYQTTPKLGDLAPAKKGICTGDDTRFNRYVWEVATDSVARLPQREDTAASRMEAQWAPTIRGGKGRLWFEPLLEIINWKKSGLEMRVLEEAGGGARFQNSQYYFRLGVAFTMIGVEFGARLHRYPSVFANKGSSVFPLDHAEVVCLLNSTRAKEVISSLNPGLSFEVGDVDRIPLWRVDGAETIVSRLEEEFRQHEKGREPSVEFSQPTASAWASAQDWARAAVDRKSGSPIPEFKPSPEPPSPQQRLSFFFGIALGRFDRNGRGVSATSNKNSLPDGMLFLTPHAPIPKQRETADLYAAWDECHPQIGSLNLDDWLRNEFFEYHRALYENRPIYLPLSSTKRSFVAFISIHRWTDSTLSTLLADHLLPERKALEGALVDLQSERNSPDKKTKATAEKRYIQHKKWLEELEEFITKVRQCAEKGPSRPDDKTEDREVDAPYRMDLDDGVMVNSAALWPLLEPMWKDPKKWWKELTNAKGRKDYDWSHLAARYFPSRVDEKCRQDPSLAVAHGCFWKYHPEKAYQWELRLQDEIGPDFKLDEKDSDALRVDFREEHAKRAREIEAAELARRERKARKQAQQELDLPDARDEEEADDEAECA</sequence>
<evidence type="ECO:0000256" key="2">
    <source>
        <dbReference type="ARBA" id="ARBA00022603"/>
    </source>
</evidence>
<dbReference type="PRINTS" id="PR00507">
    <property type="entry name" value="N12N6MTFRASE"/>
</dbReference>
<reference evidence="8 9" key="1">
    <citation type="submission" date="2017-06" db="EMBL/GenBank/DDBJ databases">
        <title>Sequencing and comparative analysis of myxobacterial genomes.</title>
        <authorList>
            <person name="Rupp O."/>
            <person name="Goesmann A."/>
            <person name="Sogaard-Andersen L."/>
        </authorList>
    </citation>
    <scope>NUCLEOTIDE SEQUENCE [LARGE SCALE GENOMIC DNA]</scope>
    <source>
        <strain evidence="8 9">DSM 14697</strain>
    </source>
</reference>
<comment type="catalytic activity">
    <reaction evidence="5">
        <text>a 2'-deoxyadenosine in DNA + S-adenosyl-L-methionine = an N(6)-methyl-2'-deoxyadenosine in DNA + S-adenosyl-L-homocysteine + H(+)</text>
        <dbReference type="Rhea" id="RHEA:15197"/>
        <dbReference type="Rhea" id="RHEA-COMP:12418"/>
        <dbReference type="Rhea" id="RHEA-COMP:12419"/>
        <dbReference type="ChEBI" id="CHEBI:15378"/>
        <dbReference type="ChEBI" id="CHEBI:57856"/>
        <dbReference type="ChEBI" id="CHEBI:59789"/>
        <dbReference type="ChEBI" id="CHEBI:90615"/>
        <dbReference type="ChEBI" id="CHEBI:90616"/>
        <dbReference type="EC" id="2.1.1.72"/>
    </reaction>
</comment>
<evidence type="ECO:0000313" key="9">
    <source>
        <dbReference type="Proteomes" id="UP000217343"/>
    </source>
</evidence>
<dbReference type="GO" id="GO:0032259">
    <property type="term" value="P:methylation"/>
    <property type="evidence" value="ECO:0007669"/>
    <property type="project" value="UniProtKB-KW"/>
</dbReference>
<dbReference type="RefSeq" id="WP_204817599.1">
    <property type="nucleotide sequence ID" value="NZ_CP022203.1"/>
</dbReference>
<dbReference type="EMBL" id="CP022203">
    <property type="protein sequence ID" value="ATB47182.1"/>
    <property type="molecule type" value="Genomic_DNA"/>
</dbReference>
<dbReference type="GO" id="GO:0003676">
    <property type="term" value="F:nucleic acid binding"/>
    <property type="evidence" value="ECO:0007669"/>
    <property type="project" value="InterPro"/>
</dbReference>
<keyword evidence="3" id="KW-0808">Transferase</keyword>
<protein>
    <recommendedName>
        <fullName evidence="1">site-specific DNA-methyltransferase (adenine-specific)</fullName>
        <ecNumber evidence="1">2.1.1.72</ecNumber>
    </recommendedName>
</protein>
<evidence type="ECO:0000313" key="8">
    <source>
        <dbReference type="EMBL" id="ATB47182.1"/>
    </source>
</evidence>
<evidence type="ECO:0000256" key="1">
    <source>
        <dbReference type="ARBA" id="ARBA00011900"/>
    </source>
</evidence>